<name>A0A2S7IRN7_9BACT</name>
<dbReference type="InterPro" id="IPR036388">
    <property type="entry name" value="WH-like_DNA-bd_sf"/>
</dbReference>
<evidence type="ECO:0000256" key="3">
    <source>
        <dbReference type="ARBA" id="ARBA00023082"/>
    </source>
</evidence>
<dbReference type="InterPro" id="IPR014284">
    <property type="entry name" value="RNA_pol_sigma-70_dom"/>
</dbReference>
<proteinExistence type="inferred from homology"/>
<dbReference type="CDD" id="cd06171">
    <property type="entry name" value="Sigma70_r4"/>
    <property type="match status" value="1"/>
</dbReference>
<protein>
    <recommendedName>
        <fullName evidence="9">RNA polymerase subunit sigma-24</fullName>
    </recommendedName>
</protein>
<feature type="domain" description="RNA polymerase sigma-70 region 2" evidence="5">
    <location>
        <begin position="27"/>
        <end position="93"/>
    </location>
</feature>
<dbReference type="AlphaFoldDB" id="A0A2S7IRN7"/>
<feature type="domain" description="RNA polymerase sigma factor 70 region 4 type 2" evidence="6">
    <location>
        <begin position="121"/>
        <end position="171"/>
    </location>
</feature>
<dbReference type="PANTHER" id="PTHR43133:SF46">
    <property type="entry name" value="RNA POLYMERASE SIGMA-70 FACTOR ECF SUBFAMILY"/>
    <property type="match status" value="1"/>
</dbReference>
<dbReference type="EMBL" id="PTRA01000001">
    <property type="protein sequence ID" value="PQA60383.1"/>
    <property type="molecule type" value="Genomic_DNA"/>
</dbReference>
<sequence>METLCKTDRTALVEACRQGDRSAQYELYRLYSKSMYNVCYRILNHTAEAEDVLQDAFVKFFQRIHEFRQESTVGAYLKQIVVNEALNRLRQRRVQLVEIEESFDMPYEAAAEPDEWEISHVRAAMMKLPDGFRTVLTLHLLEEYSHDEIAEMLQISASTSRTQFMRAKNKLREMLSTLAV</sequence>
<reference evidence="8" key="1">
    <citation type="submission" date="2018-02" db="EMBL/GenBank/DDBJ databases">
        <title>Genome sequencing of Solimonas sp. HR-BB.</title>
        <authorList>
            <person name="Lee Y."/>
            <person name="Jeon C.O."/>
        </authorList>
    </citation>
    <scope>NUCLEOTIDE SEQUENCE [LARGE SCALE GENOMIC DNA]</scope>
    <source>
        <strain evidence="8">HR-U</strain>
    </source>
</reference>
<evidence type="ECO:0008006" key="9">
    <source>
        <dbReference type="Google" id="ProtNLM"/>
    </source>
</evidence>
<dbReference type="Pfam" id="PF04542">
    <property type="entry name" value="Sigma70_r2"/>
    <property type="match status" value="1"/>
</dbReference>
<keyword evidence="8" id="KW-1185">Reference proteome</keyword>
<gene>
    <name evidence="7" type="ORF">C5O19_12430</name>
</gene>
<evidence type="ECO:0000256" key="2">
    <source>
        <dbReference type="ARBA" id="ARBA00023015"/>
    </source>
</evidence>
<dbReference type="GO" id="GO:0006352">
    <property type="term" value="P:DNA-templated transcription initiation"/>
    <property type="evidence" value="ECO:0007669"/>
    <property type="project" value="InterPro"/>
</dbReference>
<dbReference type="Gene3D" id="1.10.1740.10">
    <property type="match status" value="1"/>
</dbReference>
<evidence type="ECO:0000256" key="4">
    <source>
        <dbReference type="ARBA" id="ARBA00023163"/>
    </source>
</evidence>
<accession>A0A2S7IRN7</accession>
<evidence type="ECO:0000313" key="7">
    <source>
        <dbReference type="EMBL" id="PQA60383.1"/>
    </source>
</evidence>
<comment type="similarity">
    <text evidence="1">Belongs to the sigma-70 factor family. ECF subfamily.</text>
</comment>
<dbReference type="OrthoDB" id="1056775at2"/>
<dbReference type="GO" id="GO:0003677">
    <property type="term" value="F:DNA binding"/>
    <property type="evidence" value="ECO:0007669"/>
    <property type="project" value="InterPro"/>
</dbReference>
<dbReference type="Gene3D" id="1.10.10.10">
    <property type="entry name" value="Winged helix-like DNA-binding domain superfamily/Winged helix DNA-binding domain"/>
    <property type="match status" value="1"/>
</dbReference>
<dbReference type="NCBIfam" id="TIGR02937">
    <property type="entry name" value="sigma70-ECF"/>
    <property type="match status" value="1"/>
</dbReference>
<keyword evidence="2" id="KW-0805">Transcription regulation</keyword>
<dbReference type="InterPro" id="IPR013324">
    <property type="entry name" value="RNA_pol_sigma_r3/r4-like"/>
</dbReference>
<evidence type="ECO:0000256" key="1">
    <source>
        <dbReference type="ARBA" id="ARBA00010641"/>
    </source>
</evidence>
<dbReference type="Proteomes" id="UP000239590">
    <property type="component" value="Unassembled WGS sequence"/>
</dbReference>
<keyword evidence="4" id="KW-0804">Transcription</keyword>
<dbReference type="InterPro" id="IPR039425">
    <property type="entry name" value="RNA_pol_sigma-70-like"/>
</dbReference>
<dbReference type="SUPFAM" id="SSF88659">
    <property type="entry name" value="Sigma3 and sigma4 domains of RNA polymerase sigma factors"/>
    <property type="match status" value="1"/>
</dbReference>
<dbReference type="RefSeq" id="WP_104712620.1">
    <property type="nucleotide sequence ID" value="NZ_PTRA01000001.1"/>
</dbReference>
<evidence type="ECO:0000313" key="8">
    <source>
        <dbReference type="Proteomes" id="UP000239590"/>
    </source>
</evidence>
<evidence type="ECO:0000259" key="5">
    <source>
        <dbReference type="Pfam" id="PF04542"/>
    </source>
</evidence>
<dbReference type="Pfam" id="PF08281">
    <property type="entry name" value="Sigma70_r4_2"/>
    <property type="match status" value="1"/>
</dbReference>
<dbReference type="SUPFAM" id="SSF88946">
    <property type="entry name" value="Sigma2 domain of RNA polymerase sigma factors"/>
    <property type="match status" value="1"/>
</dbReference>
<evidence type="ECO:0000259" key="6">
    <source>
        <dbReference type="Pfam" id="PF08281"/>
    </source>
</evidence>
<dbReference type="GO" id="GO:0016987">
    <property type="term" value="F:sigma factor activity"/>
    <property type="evidence" value="ECO:0007669"/>
    <property type="project" value="UniProtKB-KW"/>
</dbReference>
<dbReference type="InterPro" id="IPR013325">
    <property type="entry name" value="RNA_pol_sigma_r2"/>
</dbReference>
<comment type="caution">
    <text evidence="7">The sequence shown here is derived from an EMBL/GenBank/DDBJ whole genome shotgun (WGS) entry which is preliminary data.</text>
</comment>
<organism evidence="7 8">
    <name type="scientific">Siphonobacter curvatus</name>
    <dbReference type="NCBI Taxonomy" id="2094562"/>
    <lineage>
        <taxon>Bacteria</taxon>
        <taxon>Pseudomonadati</taxon>
        <taxon>Bacteroidota</taxon>
        <taxon>Cytophagia</taxon>
        <taxon>Cytophagales</taxon>
        <taxon>Cytophagaceae</taxon>
        <taxon>Siphonobacter</taxon>
    </lineage>
</organism>
<dbReference type="InterPro" id="IPR007627">
    <property type="entry name" value="RNA_pol_sigma70_r2"/>
</dbReference>
<dbReference type="PANTHER" id="PTHR43133">
    <property type="entry name" value="RNA POLYMERASE ECF-TYPE SIGMA FACTO"/>
    <property type="match status" value="1"/>
</dbReference>
<dbReference type="InterPro" id="IPR013249">
    <property type="entry name" value="RNA_pol_sigma70_r4_t2"/>
</dbReference>
<keyword evidence="3" id="KW-0731">Sigma factor</keyword>